<feature type="compositionally biased region" description="Gly residues" evidence="7">
    <location>
        <begin position="70"/>
        <end position="83"/>
    </location>
</feature>
<dbReference type="PANTHER" id="PTHR30572">
    <property type="entry name" value="MEMBRANE COMPONENT OF TRANSPORTER-RELATED"/>
    <property type="match status" value="1"/>
</dbReference>
<feature type="transmembrane region" description="Helical" evidence="8">
    <location>
        <begin position="456"/>
        <end position="475"/>
    </location>
</feature>
<dbReference type="InterPro" id="IPR003838">
    <property type="entry name" value="ABC3_permease_C"/>
</dbReference>
<keyword evidence="3 8" id="KW-0812">Transmembrane</keyword>
<evidence type="ECO:0000256" key="3">
    <source>
        <dbReference type="ARBA" id="ARBA00022692"/>
    </source>
</evidence>
<name>A0ABR9RTV2_9ACTN</name>
<keyword evidence="5 8" id="KW-0472">Membrane</keyword>
<keyword evidence="2" id="KW-1003">Cell membrane</keyword>
<evidence type="ECO:0000256" key="7">
    <source>
        <dbReference type="SAM" id="MobiDB-lite"/>
    </source>
</evidence>
<keyword evidence="4 8" id="KW-1133">Transmembrane helix</keyword>
<feature type="transmembrane region" description="Helical" evidence="8">
    <location>
        <begin position="431"/>
        <end position="450"/>
    </location>
</feature>
<gene>
    <name evidence="11" type="ORF">IEQ44_10065</name>
</gene>
<dbReference type="InterPro" id="IPR025857">
    <property type="entry name" value="MacB_PCD"/>
</dbReference>
<evidence type="ECO:0000259" key="10">
    <source>
        <dbReference type="Pfam" id="PF12704"/>
    </source>
</evidence>
<protein>
    <submittedName>
        <fullName evidence="11">FtsX-like permease family protein</fullName>
    </submittedName>
</protein>
<feature type="transmembrane region" description="Helical" evidence="8">
    <location>
        <begin position="833"/>
        <end position="852"/>
    </location>
</feature>
<dbReference type="InterPro" id="IPR050250">
    <property type="entry name" value="Macrolide_Exporter_MacB"/>
</dbReference>
<evidence type="ECO:0000259" key="9">
    <source>
        <dbReference type="Pfam" id="PF02687"/>
    </source>
</evidence>
<evidence type="ECO:0000256" key="6">
    <source>
        <dbReference type="ARBA" id="ARBA00038076"/>
    </source>
</evidence>
<evidence type="ECO:0000313" key="11">
    <source>
        <dbReference type="EMBL" id="MBE7325003.1"/>
    </source>
</evidence>
<feature type="transmembrane region" description="Helical" evidence="8">
    <location>
        <begin position="737"/>
        <end position="765"/>
    </location>
</feature>
<comment type="caution">
    <text evidence="11">The sequence shown here is derived from an EMBL/GenBank/DDBJ whole genome shotgun (WGS) entry which is preliminary data.</text>
</comment>
<feature type="transmembrane region" description="Helical" evidence="8">
    <location>
        <begin position="386"/>
        <end position="404"/>
    </location>
</feature>
<evidence type="ECO:0000256" key="2">
    <source>
        <dbReference type="ARBA" id="ARBA00022475"/>
    </source>
</evidence>
<dbReference type="Pfam" id="PF02687">
    <property type="entry name" value="FtsX"/>
    <property type="match status" value="2"/>
</dbReference>
<dbReference type="Pfam" id="PF12704">
    <property type="entry name" value="MacB_PCD"/>
    <property type="match status" value="2"/>
</dbReference>
<keyword evidence="12" id="KW-1185">Reference proteome</keyword>
<reference evidence="11 12" key="1">
    <citation type="submission" date="2020-10" db="EMBL/GenBank/DDBJ databases">
        <title>Nocardioides sp. isolated from sludge.</title>
        <authorList>
            <person name="Zhang X."/>
        </authorList>
    </citation>
    <scope>NUCLEOTIDE SEQUENCE [LARGE SCALE GENOMIC DNA]</scope>
    <source>
        <strain evidence="11 12">Y6</strain>
    </source>
</reference>
<feature type="domain" description="ABC3 transporter permease C-terminal" evidence="9">
    <location>
        <begin position="743"/>
        <end position="858"/>
    </location>
</feature>
<comment type="subcellular location">
    <subcellularLocation>
        <location evidence="1">Cell membrane</location>
        <topology evidence="1">Multi-pass membrane protein</topology>
    </subcellularLocation>
</comment>
<feature type="domain" description="MacB-like periplasmic core" evidence="10">
    <location>
        <begin position="18"/>
        <end position="256"/>
    </location>
</feature>
<accession>A0ABR9RTV2</accession>
<proteinExistence type="inferred from homology"/>
<comment type="similarity">
    <text evidence="6">Belongs to the ABC-4 integral membrane protein family.</text>
</comment>
<evidence type="ECO:0000313" key="12">
    <source>
        <dbReference type="Proteomes" id="UP000756387"/>
    </source>
</evidence>
<feature type="transmembrane region" description="Helical" evidence="8">
    <location>
        <begin position="786"/>
        <end position="813"/>
    </location>
</feature>
<dbReference type="Proteomes" id="UP000756387">
    <property type="component" value="Unassembled WGS sequence"/>
</dbReference>
<feature type="region of interest" description="Disordered" evidence="7">
    <location>
        <begin position="67"/>
        <end position="89"/>
    </location>
</feature>
<feature type="domain" description="MacB-like periplasmic core" evidence="10">
    <location>
        <begin position="512"/>
        <end position="668"/>
    </location>
</feature>
<evidence type="ECO:0000256" key="1">
    <source>
        <dbReference type="ARBA" id="ARBA00004651"/>
    </source>
</evidence>
<dbReference type="EMBL" id="JADCSA010000008">
    <property type="protein sequence ID" value="MBE7325003.1"/>
    <property type="molecule type" value="Genomic_DNA"/>
</dbReference>
<evidence type="ECO:0000256" key="5">
    <source>
        <dbReference type="ARBA" id="ARBA00023136"/>
    </source>
</evidence>
<evidence type="ECO:0000256" key="8">
    <source>
        <dbReference type="SAM" id="Phobius"/>
    </source>
</evidence>
<evidence type="ECO:0000256" key="4">
    <source>
        <dbReference type="ARBA" id="ARBA00022989"/>
    </source>
</evidence>
<feature type="domain" description="ABC3 transporter permease C-terminal" evidence="9">
    <location>
        <begin position="291"/>
        <end position="412"/>
    </location>
</feature>
<sequence length="867" mass="89872">MLRAALKSLLARKVRLVMSTFAIVLGVAFVAGTLVFTDTLNRSFTALFASTVGDVVVTPVTSDDAASIPGGAGAPGAGQGGAGASERDTPTLPARLVKRLARVEGAARADGNVLDAAVFVIDKNGKAVAAFGAPSLGSNWTGAPAGQGLVGLQIVRGDPPKRRGEVVLDALTAQRSGYAVGEEVTLFTGGERVLKPTLVGIADFAEGGSFSGATWTAFDTRTAQRLFLGGRNRFHSAWVTAAPGVTQEELRDRVAEVLPAGYEARTGDDVADESSSLLLQGISFLTTFLLIFAGISLVVGAFLIVNTFSILVAQRSKELALFRALGASRRQVSASVLVEAFVLGVVGSTLGIGLGVLLAMAIRTLFGTFGLDLSGQPLVFAPRTFVASYAVGIVVTMVAAWFPARRTARIAPIQAMRDEVALPETSLRRRFLGGLALGAAGGGALALGLMGTVDRAGWFVGGGILAILLGVSAAAPVICQPFLLGARALFSALMGSVGLLAGQNSLRNPRRTTATASALMIGLALASTMAIVGDSAKASVDRALETNFRGDYVVSSIVGQPFSASIARRMGRVDGVERVAPVRFTFGELEGGEGGRPQGLTAARLPALRGLLGVEVLRGDDSRLAPGTVIVGESHAEQEGLAVGDTLAMQVNGRRLRLDVVGIFADNPVLPFPVVTDPRTLLRAGLPDRDNLLVVDVTSPGPVLESQLEGVIGRLPTLTLKDQAAFAAEQREPIDQLVLMIFALLGLALLIAVLGIVNTLALSVIERTREIGLLRAIGLQRSQLRRMITVESVVIAMLGATLGVGLGVGFGIALMHSLRDQGLEVISVPWDQLAAFGLVALVVGVVAAVLPARRAAQLDVLQAIGTD</sequence>
<dbReference type="PANTHER" id="PTHR30572:SF4">
    <property type="entry name" value="ABC TRANSPORTER PERMEASE YTRF"/>
    <property type="match status" value="1"/>
</dbReference>
<organism evidence="11 12">
    <name type="scientific">Nocardioides malaquae</name>
    <dbReference type="NCBI Taxonomy" id="2773426"/>
    <lineage>
        <taxon>Bacteria</taxon>
        <taxon>Bacillati</taxon>
        <taxon>Actinomycetota</taxon>
        <taxon>Actinomycetes</taxon>
        <taxon>Propionibacteriales</taxon>
        <taxon>Nocardioidaceae</taxon>
        <taxon>Nocardioides</taxon>
    </lineage>
</organism>
<feature type="transmembrane region" description="Helical" evidence="8">
    <location>
        <begin position="334"/>
        <end position="366"/>
    </location>
</feature>
<dbReference type="RefSeq" id="WP_193638321.1">
    <property type="nucleotide sequence ID" value="NZ_JADCSA010000008.1"/>
</dbReference>
<feature type="transmembrane region" description="Helical" evidence="8">
    <location>
        <begin position="284"/>
        <end position="313"/>
    </location>
</feature>